<keyword evidence="1" id="KW-0812">Transmembrane</keyword>
<sequence>MIQTTLSVPLEVKPESAARLSALVDEFKYREDKLLPGEGENFERFIKQVPSLHFLSMSVFEDRSYDPIFIIEANFDGEPGVFWQQLEALAGPTIREMLRCCKKPLDEDADLYDAVTRDGSTARVTPYLKARTQAPSVFHHGNRGLTRDQILNEAKLFRAIRSELDAPDHQGPEPYRAVAPKEFHNRLRVRLLADHGWLNEPDAPRIPLSQRLGDLWRLLWFMSLVLLVFTLPGILAASLINHALYLSLVIGFAVILVVFIGVLRTPLPGTSVETAFNLPAFLLRNIPTIVLVLAPPLILLIVAGVGFAAVIDLLFDSFAGGVRDWWWTVALTIFYGQLSLLFTVPAVILWLRYLEKRDSSQTAPPIDAERVAEMADHEDWVSQNHMGSIVHIRPGVLRTIIVKAGHRGLGLLLRVKAGDGYLGSMRTVHFAHWAFLNNSSRLVFFSNFDQSWGSYLDDFIEKAHVGLTLAWGCGVGFPTTRFLIFDGASHGRLFKNWALASRSTSRFWYSAYPDLSVDQVERNHRISNGLRRQDMSEAETRDWMREL</sequence>
<dbReference type="Proteomes" id="UP001081283">
    <property type="component" value="Unassembled WGS sequence"/>
</dbReference>
<evidence type="ECO:0000256" key="1">
    <source>
        <dbReference type="SAM" id="Phobius"/>
    </source>
</evidence>
<keyword evidence="1" id="KW-0472">Membrane</keyword>
<evidence type="ECO:0000313" key="2">
    <source>
        <dbReference type="EMBL" id="MCY0095721.1"/>
    </source>
</evidence>
<dbReference type="EMBL" id="JAOVZQ010000001">
    <property type="protein sequence ID" value="MCY0095721.1"/>
    <property type="molecule type" value="Genomic_DNA"/>
</dbReference>
<feature type="transmembrane region" description="Helical" evidence="1">
    <location>
        <begin position="288"/>
        <end position="313"/>
    </location>
</feature>
<feature type="transmembrane region" description="Helical" evidence="1">
    <location>
        <begin position="243"/>
        <end position="267"/>
    </location>
</feature>
<name>A0ABT3YIL4_9HYPH</name>
<keyword evidence="1" id="KW-1133">Transmembrane helix</keyword>
<feature type="transmembrane region" description="Helical" evidence="1">
    <location>
        <begin position="325"/>
        <end position="351"/>
    </location>
</feature>
<dbReference type="RefSeq" id="WP_267613595.1">
    <property type="nucleotide sequence ID" value="NZ_JAOVZQ010000001.1"/>
</dbReference>
<evidence type="ECO:0000313" key="3">
    <source>
        <dbReference type="Proteomes" id="UP001081283"/>
    </source>
</evidence>
<organism evidence="2 3">
    <name type="scientific">Hoeflea ulvae</name>
    <dbReference type="NCBI Taxonomy" id="2983764"/>
    <lineage>
        <taxon>Bacteria</taxon>
        <taxon>Pseudomonadati</taxon>
        <taxon>Pseudomonadota</taxon>
        <taxon>Alphaproteobacteria</taxon>
        <taxon>Hyphomicrobiales</taxon>
        <taxon>Rhizobiaceae</taxon>
        <taxon>Hoeflea</taxon>
    </lineage>
</organism>
<protein>
    <submittedName>
        <fullName evidence="2">Uncharacterized protein</fullName>
    </submittedName>
</protein>
<accession>A0ABT3YIL4</accession>
<keyword evidence="3" id="KW-1185">Reference proteome</keyword>
<feature type="transmembrane region" description="Helical" evidence="1">
    <location>
        <begin position="215"/>
        <end position="237"/>
    </location>
</feature>
<proteinExistence type="predicted"/>
<reference evidence="2" key="1">
    <citation type="submission" date="2022-10" db="EMBL/GenBank/DDBJ databases">
        <title>Hoeflea sp. J2-29, isolated from marine algae.</title>
        <authorList>
            <person name="Kristyanto S."/>
            <person name="Kim J.M."/>
            <person name="Jeon C.O."/>
        </authorList>
    </citation>
    <scope>NUCLEOTIDE SEQUENCE</scope>
    <source>
        <strain evidence="2">J2-29</strain>
    </source>
</reference>
<gene>
    <name evidence="2" type="ORF">OEG82_17085</name>
</gene>
<comment type="caution">
    <text evidence="2">The sequence shown here is derived from an EMBL/GenBank/DDBJ whole genome shotgun (WGS) entry which is preliminary data.</text>
</comment>